<dbReference type="Gene3D" id="1.25.40.340">
    <property type="match status" value="1"/>
</dbReference>
<gene>
    <name evidence="3" type="ORF">DSM19430T_03220</name>
</gene>
<dbReference type="InterPro" id="IPR050270">
    <property type="entry name" value="DegV_domain_contain"/>
</dbReference>
<dbReference type="PROSITE" id="PS51480">
    <property type="entry name" value="DHAL"/>
    <property type="match status" value="1"/>
</dbReference>
<dbReference type="InterPro" id="IPR003797">
    <property type="entry name" value="DegV"/>
</dbReference>
<dbReference type="Gene3D" id="3.40.50.10170">
    <property type="match status" value="1"/>
</dbReference>
<dbReference type="Proteomes" id="UP000503820">
    <property type="component" value="Unassembled WGS sequence"/>
</dbReference>
<dbReference type="Pfam" id="PF02734">
    <property type="entry name" value="Dak2"/>
    <property type="match status" value="1"/>
</dbReference>
<name>A0A7J0BPT7_9BACT</name>
<dbReference type="SMART" id="SM01120">
    <property type="entry name" value="Dak2"/>
    <property type="match status" value="1"/>
</dbReference>
<keyword evidence="3" id="KW-0418">Kinase</keyword>
<dbReference type="InterPro" id="IPR004007">
    <property type="entry name" value="DhaL_dom"/>
</dbReference>
<proteinExistence type="predicted"/>
<keyword evidence="1" id="KW-0446">Lipid-binding</keyword>
<accession>A0A7J0BPT7</accession>
<keyword evidence="4" id="KW-1185">Reference proteome</keyword>
<protein>
    <submittedName>
        <fullName evidence="3">Dihydroxyacetone kinase</fullName>
    </submittedName>
</protein>
<dbReference type="PROSITE" id="PS51482">
    <property type="entry name" value="DEGV"/>
    <property type="match status" value="1"/>
</dbReference>
<reference evidence="3 4" key="1">
    <citation type="submission" date="2020-05" db="EMBL/GenBank/DDBJ databases">
        <title>Draft genome sequence of Desulfovibrio psychrotolerans JS1T.</title>
        <authorList>
            <person name="Ueno A."/>
            <person name="Tamazawa S."/>
            <person name="Tamamura S."/>
            <person name="Murakami T."/>
            <person name="Kiyama T."/>
            <person name="Inomata H."/>
            <person name="Amano Y."/>
            <person name="Miyakawa K."/>
            <person name="Tamaki H."/>
            <person name="Naganuma T."/>
            <person name="Kaneko K."/>
        </authorList>
    </citation>
    <scope>NUCLEOTIDE SEQUENCE [LARGE SCALE GENOMIC DNA]</scope>
    <source>
        <strain evidence="3 4">JS1</strain>
    </source>
</reference>
<dbReference type="GO" id="GO:0008289">
    <property type="term" value="F:lipid binding"/>
    <property type="evidence" value="ECO:0007669"/>
    <property type="project" value="UniProtKB-KW"/>
</dbReference>
<dbReference type="SUPFAM" id="SSF82549">
    <property type="entry name" value="DAK1/DegV-like"/>
    <property type="match status" value="1"/>
</dbReference>
<sequence>MKQSPNRIQYLDGKRFKRVIEAATRRLVEHHGHLNDINVFPVPDGDTGSNMAGTMRSIVSRSAQSIEHSIGKMSGIIAQSALMSARGNSGVILAQFLCGFSEGVKDLRRISPSDFAQAAATAASRAREAISDPRDGTILSVINDWATHLKQNCHSYQNFHDLLHDSLERAKESVRSTTGKLAALKSANVVDAGGLGFVYLLEGIVEFTEKGSLRDSAAPALRSPSSGQHTTPVQDRVAVDSLEYLYCTECLIAATGTAPIDRDALRTLLAPLGDSLIVAGGADNVRIHVHTNEPETVFTIASRYGSVSCRKAENMLEQHRNLLEETVSAQVIPQTALQRTGILTDSTCDLPQNLLDEYGIRVAPLRLFLNEEEFVDKVTISTEEFNTRLAGSASARTSQPVPADFLLLYEEMRASFREVAALHVMGMYSGTLQSSRAVGCSVWPSLESLDTGTLTGGLGMVTLQAAQRARLGMSAEEIVHLARKDAQNVRVFVSMNTLDFAVRGGRMSRSQGMLARLLNVKPVLEFNSRQQGQVSAVAKAIGPKRCEDRLFALLERDAAAHGKGTPMFAVTHVNVEEVAHRYAERIRRQFGTDPLYIMQASPVLGCHSGPGACAVAMLLPE</sequence>
<evidence type="ECO:0000313" key="3">
    <source>
        <dbReference type="EMBL" id="GFM35638.1"/>
    </source>
</evidence>
<dbReference type="PANTHER" id="PTHR33434">
    <property type="entry name" value="DEGV DOMAIN-CONTAINING PROTEIN DR_1986-RELATED"/>
    <property type="match status" value="1"/>
</dbReference>
<dbReference type="Gene3D" id="3.30.1180.10">
    <property type="match status" value="1"/>
</dbReference>
<dbReference type="InterPro" id="IPR036117">
    <property type="entry name" value="DhaL_dom_sf"/>
</dbReference>
<evidence type="ECO:0000313" key="4">
    <source>
        <dbReference type="Proteomes" id="UP000503820"/>
    </source>
</evidence>
<dbReference type="Pfam" id="PF21645">
    <property type="entry name" value="FakA-like_M"/>
    <property type="match status" value="1"/>
</dbReference>
<comment type="caution">
    <text evidence="3">The sequence shown here is derived from an EMBL/GenBank/DDBJ whole genome shotgun (WGS) entry which is preliminary data.</text>
</comment>
<dbReference type="SMART" id="SM01121">
    <property type="entry name" value="Dak1_2"/>
    <property type="match status" value="1"/>
</dbReference>
<feature type="domain" description="DhaL" evidence="2">
    <location>
        <begin position="14"/>
        <end position="206"/>
    </location>
</feature>
<organism evidence="3 4">
    <name type="scientific">Desulfovibrio psychrotolerans</name>
    <dbReference type="NCBI Taxonomy" id="415242"/>
    <lineage>
        <taxon>Bacteria</taxon>
        <taxon>Pseudomonadati</taxon>
        <taxon>Thermodesulfobacteriota</taxon>
        <taxon>Desulfovibrionia</taxon>
        <taxon>Desulfovibrionales</taxon>
        <taxon>Desulfovibrionaceae</taxon>
        <taxon>Desulfovibrio</taxon>
    </lineage>
</organism>
<dbReference type="NCBIfam" id="TIGR00762">
    <property type="entry name" value="DegV"/>
    <property type="match status" value="1"/>
</dbReference>
<dbReference type="SUPFAM" id="SSF101473">
    <property type="entry name" value="DhaL-like"/>
    <property type="match status" value="1"/>
</dbReference>
<dbReference type="GO" id="GO:0004371">
    <property type="term" value="F:glycerone kinase activity"/>
    <property type="evidence" value="ECO:0007669"/>
    <property type="project" value="InterPro"/>
</dbReference>
<dbReference type="RefSeq" id="WP_174408337.1">
    <property type="nucleotide sequence ID" value="NZ_BLVP01000001.1"/>
</dbReference>
<dbReference type="PANTHER" id="PTHR33434:SF4">
    <property type="entry name" value="PHOSPHATASE PROTEIN"/>
    <property type="match status" value="1"/>
</dbReference>
<dbReference type="EMBL" id="BLVP01000001">
    <property type="protein sequence ID" value="GFM35638.1"/>
    <property type="molecule type" value="Genomic_DNA"/>
</dbReference>
<dbReference type="InterPro" id="IPR033470">
    <property type="entry name" value="FakA-like_C"/>
</dbReference>
<dbReference type="GO" id="GO:0006071">
    <property type="term" value="P:glycerol metabolic process"/>
    <property type="evidence" value="ECO:0007669"/>
    <property type="project" value="InterPro"/>
</dbReference>
<evidence type="ECO:0000256" key="1">
    <source>
        <dbReference type="ARBA" id="ARBA00023121"/>
    </source>
</evidence>
<dbReference type="InterPro" id="IPR048394">
    <property type="entry name" value="FakA-like_M"/>
</dbReference>
<dbReference type="AlphaFoldDB" id="A0A7J0BPT7"/>
<keyword evidence="3" id="KW-0808">Transferase</keyword>
<evidence type="ECO:0000259" key="2">
    <source>
        <dbReference type="PROSITE" id="PS51480"/>
    </source>
</evidence>
<dbReference type="InterPro" id="IPR043168">
    <property type="entry name" value="DegV_C"/>
</dbReference>
<dbReference type="Pfam" id="PF02645">
    <property type="entry name" value="DegV"/>
    <property type="match status" value="1"/>
</dbReference>